<reference evidence="2 3" key="1">
    <citation type="submission" date="2024-01" db="EMBL/GenBank/DDBJ databases">
        <title>The genomes of 5 underutilized Papilionoideae crops provide insights into root nodulation and disease resistance.</title>
        <authorList>
            <person name="Yuan L."/>
        </authorList>
    </citation>
    <scope>NUCLEOTIDE SEQUENCE [LARGE SCALE GENOMIC DNA]</scope>
    <source>
        <strain evidence="2">LY-2023</strain>
        <tissue evidence="2">Leaf</tissue>
    </source>
</reference>
<feature type="region of interest" description="Disordered" evidence="1">
    <location>
        <begin position="1"/>
        <end position="30"/>
    </location>
</feature>
<name>A0AAN9ISK5_CLITE</name>
<feature type="compositionally biased region" description="Basic and acidic residues" evidence="1">
    <location>
        <begin position="12"/>
        <end position="26"/>
    </location>
</feature>
<keyword evidence="3" id="KW-1185">Reference proteome</keyword>
<protein>
    <submittedName>
        <fullName evidence="2">Uncharacterized protein</fullName>
    </submittedName>
</protein>
<dbReference type="Proteomes" id="UP001359559">
    <property type="component" value="Unassembled WGS sequence"/>
</dbReference>
<sequence>MSSSKSENVVNIDKHPRHAADKKFHNDSTATNGVHHFPINAVDMEEVIGIIILEDVFEELSVAAVAAASSVARVPSG</sequence>
<dbReference type="AlphaFoldDB" id="A0AAN9ISK5"/>
<gene>
    <name evidence="2" type="ORF">RJT34_20174</name>
</gene>
<evidence type="ECO:0000256" key="1">
    <source>
        <dbReference type="SAM" id="MobiDB-lite"/>
    </source>
</evidence>
<evidence type="ECO:0000313" key="3">
    <source>
        <dbReference type="Proteomes" id="UP001359559"/>
    </source>
</evidence>
<proteinExistence type="predicted"/>
<dbReference type="EMBL" id="JAYKXN010000005">
    <property type="protein sequence ID" value="KAK7285404.1"/>
    <property type="molecule type" value="Genomic_DNA"/>
</dbReference>
<organism evidence="2 3">
    <name type="scientific">Clitoria ternatea</name>
    <name type="common">Butterfly pea</name>
    <dbReference type="NCBI Taxonomy" id="43366"/>
    <lineage>
        <taxon>Eukaryota</taxon>
        <taxon>Viridiplantae</taxon>
        <taxon>Streptophyta</taxon>
        <taxon>Embryophyta</taxon>
        <taxon>Tracheophyta</taxon>
        <taxon>Spermatophyta</taxon>
        <taxon>Magnoliopsida</taxon>
        <taxon>eudicotyledons</taxon>
        <taxon>Gunneridae</taxon>
        <taxon>Pentapetalae</taxon>
        <taxon>rosids</taxon>
        <taxon>fabids</taxon>
        <taxon>Fabales</taxon>
        <taxon>Fabaceae</taxon>
        <taxon>Papilionoideae</taxon>
        <taxon>50 kb inversion clade</taxon>
        <taxon>NPAAA clade</taxon>
        <taxon>indigoferoid/millettioid clade</taxon>
        <taxon>Phaseoleae</taxon>
        <taxon>Clitoria</taxon>
    </lineage>
</organism>
<evidence type="ECO:0000313" key="2">
    <source>
        <dbReference type="EMBL" id="KAK7285404.1"/>
    </source>
</evidence>
<accession>A0AAN9ISK5</accession>
<comment type="caution">
    <text evidence="2">The sequence shown here is derived from an EMBL/GenBank/DDBJ whole genome shotgun (WGS) entry which is preliminary data.</text>
</comment>